<dbReference type="GO" id="GO:0051603">
    <property type="term" value="P:proteolysis involved in protein catabolic process"/>
    <property type="evidence" value="ECO:0007669"/>
    <property type="project" value="TreeGrafter"/>
</dbReference>
<evidence type="ECO:0000313" key="10">
    <source>
        <dbReference type="Proteomes" id="UP000284676"/>
    </source>
</evidence>
<dbReference type="GO" id="GO:0016020">
    <property type="term" value="C:membrane"/>
    <property type="evidence" value="ECO:0007669"/>
    <property type="project" value="TreeGrafter"/>
</dbReference>
<dbReference type="GO" id="GO:0046872">
    <property type="term" value="F:metal ion binding"/>
    <property type="evidence" value="ECO:0007669"/>
    <property type="project" value="UniProtKB-KW"/>
</dbReference>
<evidence type="ECO:0000256" key="3">
    <source>
        <dbReference type="ARBA" id="ARBA00022801"/>
    </source>
</evidence>
<dbReference type="Gene3D" id="3.30.2010.10">
    <property type="entry name" value="Metalloproteases ('zincins'), catalytic domain"/>
    <property type="match status" value="1"/>
</dbReference>
<dbReference type="PANTHER" id="PTHR22726">
    <property type="entry name" value="METALLOENDOPEPTIDASE OMA1"/>
    <property type="match status" value="1"/>
</dbReference>
<dbReference type="GO" id="GO:0004222">
    <property type="term" value="F:metalloendopeptidase activity"/>
    <property type="evidence" value="ECO:0007669"/>
    <property type="project" value="InterPro"/>
</dbReference>
<dbReference type="InterPro" id="IPR051156">
    <property type="entry name" value="Mito/Outer_Membr_Metalloprot"/>
</dbReference>
<reference evidence="9 10" key="1">
    <citation type="submission" date="2018-08" db="EMBL/GenBank/DDBJ databases">
        <title>A genome reference for cultivated species of the human gut microbiota.</title>
        <authorList>
            <person name="Zou Y."/>
            <person name="Xue W."/>
            <person name="Luo G."/>
        </authorList>
    </citation>
    <scope>NUCLEOTIDE SEQUENCE [LARGE SCALE GENOMIC DNA]</scope>
    <source>
        <strain evidence="9 10">AM25-1</strain>
    </source>
</reference>
<name>A0A414PVV3_FUSMR</name>
<comment type="cofactor">
    <cofactor evidence="6">
        <name>Zn(2+)</name>
        <dbReference type="ChEBI" id="CHEBI:29105"/>
    </cofactor>
    <text evidence="6">Binds 1 zinc ion per subunit.</text>
</comment>
<evidence type="ECO:0000256" key="5">
    <source>
        <dbReference type="ARBA" id="ARBA00023049"/>
    </source>
</evidence>
<dbReference type="AlphaFoldDB" id="A0A414PVV3"/>
<dbReference type="InterPro" id="IPR001915">
    <property type="entry name" value="Peptidase_M48"/>
</dbReference>
<proteinExistence type="inferred from homology"/>
<comment type="caution">
    <text evidence="9">The sequence shown here is derived from an EMBL/GenBank/DDBJ whole genome shotgun (WGS) entry which is preliminary data.</text>
</comment>
<feature type="chain" id="PRO_5019109590" evidence="7">
    <location>
        <begin position="21"/>
        <end position="256"/>
    </location>
</feature>
<dbReference type="PROSITE" id="PS51257">
    <property type="entry name" value="PROKAR_LIPOPROTEIN"/>
    <property type="match status" value="1"/>
</dbReference>
<keyword evidence="3 6" id="KW-0378">Hydrolase</keyword>
<feature type="signal peptide" evidence="7">
    <location>
        <begin position="1"/>
        <end position="20"/>
    </location>
</feature>
<dbReference type="CDD" id="cd07331">
    <property type="entry name" value="M48C_Oma1_like"/>
    <property type="match status" value="1"/>
</dbReference>
<evidence type="ECO:0000259" key="8">
    <source>
        <dbReference type="Pfam" id="PF01435"/>
    </source>
</evidence>
<accession>A0A414PVV3</accession>
<evidence type="ECO:0000256" key="1">
    <source>
        <dbReference type="ARBA" id="ARBA00022670"/>
    </source>
</evidence>
<keyword evidence="2" id="KW-0479">Metal-binding</keyword>
<sequence length="256" mass="28795">MKIKKIFFISLLLTLFIACTDAPISGRKQLLLVSEEDMINQSYSQYREIIVHSKVLNNSDAKLVKKVGNRIANAVDRYFKEHPEQKISKFKYQWEFNLIENSVPNAWCMPGGKVAVYSGILPYTKDENGLAVVMSHEIAHAIAEHGREQASYSVLQNLGGSILNSMGLPTQIYGGASNLVLLKYSREHETEADELGLIFMKLAGYNPNTAISFWERMKTSSGGGQPEFLSTHPSDTTRINNIKNFLQSEKFKNITK</sequence>
<keyword evidence="1 6" id="KW-0645">Protease</keyword>
<organism evidence="9 10">
    <name type="scientific">Fusobacterium mortiferum</name>
    <dbReference type="NCBI Taxonomy" id="850"/>
    <lineage>
        <taxon>Bacteria</taxon>
        <taxon>Fusobacteriati</taxon>
        <taxon>Fusobacteriota</taxon>
        <taxon>Fusobacteriia</taxon>
        <taxon>Fusobacteriales</taxon>
        <taxon>Fusobacteriaceae</taxon>
        <taxon>Fusobacterium</taxon>
    </lineage>
</organism>
<evidence type="ECO:0000256" key="6">
    <source>
        <dbReference type="RuleBase" id="RU003983"/>
    </source>
</evidence>
<keyword evidence="5 6" id="KW-0482">Metalloprotease</keyword>
<dbReference type="RefSeq" id="WP_118234281.1">
    <property type="nucleotide sequence ID" value="NZ_JADYUG010000005.1"/>
</dbReference>
<gene>
    <name evidence="9" type="ORF">DW663_05880</name>
</gene>
<dbReference type="Proteomes" id="UP000284676">
    <property type="component" value="Unassembled WGS sequence"/>
</dbReference>
<keyword evidence="7" id="KW-0732">Signal</keyword>
<dbReference type="EMBL" id="QRHL01000007">
    <property type="protein sequence ID" value="RHF72703.1"/>
    <property type="molecule type" value="Genomic_DNA"/>
</dbReference>
<evidence type="ECO:0000256" key="2">
    <source>
        <dbReference type="ARBA" id="ARBA00022723"/>
    </source>
</evidence>
<evidence type="ECO:0000256" key="4">
    <source>
        <dbReference type="ARBA" id="ARBA00022833"/>
    </source>
</evidence>
<comment type="similarity">
    <text evidence="6">Belongs to the peptidase M48 family.</text>
</comment>
<keyword evidence="4 6" id="KW-0862">Zinc</keyword>
<dbReference type="PANTHER" id="PTHR22726:SF1">
    <property type="entry name" value="METALLOENDOPEPTIDASE OMA1, MITOCHONDRIAL"/>
    <property type="match status" value="1"/>
</dbReference>
<evidence type="ECO:0000256" key="7">
    <source>
        <dbReference type="SAM" id="SignalP"/>
    </source>
</evidence>
<evidence type="ECO:0000313" key="9">
    <source>
        <dbReference type="EMBL" id="RHF72703.1"/>
    </source>
</evidence>
<protein>
    <submittedName>
        <fullName evidence="9">M48 family peptidase</fullName>
    </submittedName>
</protein>
<feature type="domain" description="Peptidase M48" evidence="8">
    <location>
        <begin position="90"/>
        <end position="244"/>
    </location>
</feature>
<dbReference type="Pfam" id="PF01435">
    <property type="entry name" value="Peptidase_M48"/>
    <property type="match status" value="1"/>
</dbReference>